<dbReference type="GO" id="GO:0019432">
    <property type="term" value="P:triglyceride biosynthetic process"/>
    <property type="evidence" value="ECO:0007669"/>
    <property type="project" value="TreeGrafter"/>
</dbReference>
<dbReference type="AlphaFoldDB" id="A0AAD5NSZ6"/>
<evidence type="ECO:0000259" key="1">
    <source>
        <dbReference type="Pfam" id="PF06974"/>
    </source>
</evidence>
<dbReference type="EMBL" id="JAJSOW010000102">
    <property type="protein sequence ID" value="KAI9178031.1"/>
    <property type="molecule type" value="Genomic_DNA"/>
</dbReference>
<dbReference type="Pfam" id="PF06974">
    <property type="entry name" value="WS_DGAT_C"/>
    <property type="match status" value="1"/>
</dbReference>
<accession>A0AAD5NSZ6</accession>
<sequence length="204" mass="22909">MEYLKVEEEGDQREPVNPTGQFLNSEALSLCILGVFELGVPISIDESQVDSLVKEVFLPTNPRFSSIMVEDENGEKQWKRVEVKIKDHIKTPIFPPDCHRKFMTNFYWSIVKSSLLEDDLSPIRSGISRVEFRPVSVATMTFSLDHIKRIKSNIGASLVATIMSYNGKLRIAIGAEKGLIDAQKLKSCIENAFQTVLKAACDDT</sequence>
<dbReference type="GO" id="GO:0008374">
    <property type="term" value="F:O-acyltransferase activity"/>
    <property type="evidence" value="ECO:0007669"/>
    <property type="project" value="InterPro"/>
</dbReference>
<reference evidence="2" key="2">
    <citation type="submission" date="2023-02" db="EMBL/GenBank/DDBJ databases">
        <authorList>
            <person name="Swenson N.G."/>
            <person name="Wegrzyn J.L."/>
            <person name="Mcevoy S.L."/>
        </authorList>
    </citation>
    <scope>NUCLEOTIDE SEQUENCE</scope>
    <source>
        <strain evidence="2">91603</strain>
        <tissue evidence="2">Leaf</tissue>
    </source>
</reference>
<dbReference type="GO" id="GO:0005886">
    <property type="term" value="C:plasma membrane"/>
    <property type="evidence" value="ECO:0007669"/>
    <property type="project" value="TreeGrafter"/>
</dbReference>
<evidence type="ECO:0000313" key="3">
    <source>
        <dbReference type="Proteomes" id="UP001064489"/>
    </source>
</evidence>
<reference evidence="2" key="1">
    <citation type="journal article" date="2022" name="Plant J.">
        <title>Strategies of tolerance reflected in two North American maple genomes.</title>
        <authorList>
            <person name="McEvoy S.L."/>
            <person name="Sezen U.U."/>
            <person name="Trouern-Trend A."/>
            <person name="McMahon S.M."/>
            <person name="Schaberg P.G."/>
            <person name="Yang J."/>
            <person name="Wegrzyn J.L."/>
            <person name="Swenson N.G."/>
        </authorList>
    </citation>
    <scope>NUCLEOTIDE SEQUENCE</scope>
    <source>
        <strain evidence="2">91603</strain>
    </source>
</reference>
<evidence type="ECO:0000313" key="2">
    <source>
        <dbReference type="EMBL" id="KAI9178031.1"/>
    </source>
</evidence>
<proteinExistence type="predicted"/>
<organism evidence="2 3">
    <name type="scientific">Acer negundo</name>
    <name type="common">Box elder</name>
    <dbReference type="NCBI Taxonomy" id="4023"/>
    <lineage>
        <taxon>Eukaryota</taxon>
        <taxon>Viridiplantae</taxon>
        <taxon>Streptophyta</taxon>
        <taxon>Embryophyta</taxon>
        <taxon>Tracheophyta</taxon>
        <taxon>Spermatophyta</taxon>
        <taxon>Magnoliopsida</taxon>
        <taxon>eudicotyledons</taxon>
        <taxon>Gunneridae</taxon>
        <taxon>Pentapetalae</taxon>
        <taxon>rosids</taxon>
        <taxon>malvids</taxon>
        <taxon>Sapindales</taxon>
        <taxon>Sapindaceae</taxon>
        <taxon>Hippocastanoideae</taxon>
        <taxon>Acereae</taxon>
        <taxon>Acer</taxon>
    </lineage>
</organism>
<keyword evidence="3" id="KW-1185">Reference proteome</keyword>
<dbReference type="InterPro" id="IPR009721">
    <property type="entry name" value="O-acyltransferase_WSD1_C"/>
</dbReference>
<dbReference type="PANTHER" id="PTHR31650">
    <property type="entry name" value="O-ACYLTRANSFERASE (WSD1-LIKE) FAMILY PROTEIN"/>
    <property type="match status" value="1"/>
</dbReference>
<gene>
    <name evidence="2" type="ORF">LWI28_021876</name>
</gene>
<dbReference type="Proteomes" id="UP001064489">
    <property type="component" value="Chromosome 5"/>
</dbReference>
<comment type="caution">
    <text evidence="2">The sequence shown here is derived from an EMBL/GenBank/DDBJ whole genome shotgun (WGS) entry which is preliminary data.</text>
</comment>
<feature type="domain" description="O-acyltransferase WSD1 C-terminal" evidence="1">
    <location>
        <begin position="156"/>
        <end position="195"/>
    </location>
</feature>
<protein>
    <recommendedName>
        <fullName evidence="1">O-acyltransferase WSD1 C-terminal domain-containing protein</fullName>
    </recommendedName>
</protein>
<dbReference type="InterPro" id="IPR045034">
    <property type="entry name" value="O-acyltransferase_WSD1-like"/>
</dbReference>
<dbReference type="PANTHER" id="PTHR31650:SF34">
    <property type="entry name" value="O-ACYLTRANSFERASE WSD1-LIKE ISOFORM X1"/>
    <property type="match status" value="1"/>
</dbReference>
<name>A0AAD5NSZ6_ACENE</name>